<proteinExistence type="predicted"/>
<evidence type="ECO:0000259" key="3">
    <source>
        <dbReference type="PROSITE" id="PS50157"/>
    </source>
</evidence>
<dbReference type="PANTHER" id="PTHR16116:SF5">
    <property type="entry name" value="ZINC FINGER PROTEIN 839"/>
    <property type="match status" value="1"/>
</dbReference>
<evidence type="ECO:0000313" key="5">
    <source>
        <dbReference type="RefSeq" id="XP_041430661.1"/>
    </source>
</evidence>
<dbReference type="CTD" id="108699775"/>
<keyword evidence="1" id="KW-0479">Metal-binding</keyword>
<feature type="domain" description="C2H2-type" evidence="3">
    <location>
        <begin position="312"/>
        <end position="342"/>
    </location>
</feature>
<feature type="compositionally biased region" description="Acidic residues" evidence="2">
    <location>
        <begin position="279"/>
        <end position="290"/>
    </location>
</feature>
<organism evidence="4 5">
    <name type="scientific">Xenopus laevis</name>
    <name type="common">African clawed frog</name>
    <dbReference type="NCBI Taxonomy" id="8355"/>
    <lineage>
        <taxon>Eukaryota</taxon>
        <taxon>Metazoa</taxon>
        <taxon>Chordata</taxon>
        <taxon>Craniata</taxon>
        <taxon>Vertebrata</taxon>
        <taxon>Euteleostomi</taxon>
        <taxon>Amphibia</taxon>
        <taxon>Batrachia</taxon>
        <taxon>Anura</taxon>
        <taxon>Pipoidea</taxon>
        <taxon>Pipidae</taxon>
        <taxon>Xenopodinae</taxon>
        <taxon>Xenopus</taxon>
        <taxon>Xenopus</taxon>
    </lineage>
</organism>
<dbReference type="InterPro" id="IPR013087">
    <property type="entry name" value="Znf_C2H2_type"/>
</dbReference>
<dbReference type="Pfam" id="PF15961">
    <property type="entry name" value="DUF4764"/>
    <property type="match status" value="1"/>
</dbReference>
<evidence type="ECO:0000256" key="1">
    <source>
        <dbReference type="PROSITE-ProRule" id="PRU00042"/>
    </source>
</evidence>
<dbReference type="KEGG" id="xla:108699775"/>
<evidence type="ECO:0000256" key="2">
    <source>
        <dbReference type="SAM" id="MobiDB-lite"/>
    </source>
</evidence>
<keyword evidence="1" id="KW-0863">Zinc-finger</keyword>
<reference evidence="5" key="1">
    <citation type="submission" date="2025-08" db="UniProtKB">
        <authorList>
            <consortium name="RefSeq"/>
        </authorList>
    </citation>
    <scope>IDENTIFICATION</scope>
    <source>
        <strain evidence="5">J_2021</strain>
        <tissue evidence="5">Erythrocytes</tissue>
    </source>
</reference>
<dbReference type="AlphaFoldDB" id="A0A8J1LNA0"/>
<name>A0A8J1LNA0_XENLA</name>
<dbReference type="InterPro" id="IPR031885">
    <property type="entry name" value="DUF4764"/>
</dbReference>
<dbReference type="GeneID" id="108699775"/>
<dbReference type="RefSeq" id="XP_041430661.1">
    <property type="nucleotide sequence ID" value="XM_041574727.1"/>
</dbReference>
<dbReference type="Proteomes" id="UP000186698">
    <property type="component" value="Chromosome 8S"/>
</dbReference>
<dbReference type="InterPro" id="IPR039946">
    <property type="entry name" value="ZN839"/>
</dbReference>
<keyword evidence="1" id="KW-0862">Zinc</keyword>
<dbReference type="PROSITE" id="PS50157">
    <property type="entry name" value="ZINC_FINGER_C2H2_2"/>
    <property type="match status" value="1"/>
</dbReference>
<sequence>MAAQQLYSIAKELAPGPEEYAQVQRGSEVVTEKTLPQGISDEVGGDMTQAGEVYYLQPDGSLVQGSEIVNDAGLRSITNSRAGNPTIKDAARQLQAAAQHVALGELKLNSLPPQLQLLNSIQFELPDVQQLKTEDQAVDQDTPIEGNLHTHNSNLLGGRMFPLKTQAEHRERKHELDSAIQILVQQPYLSEKHKAKDTNKKTLNPVTLLNSQNCSVSVARTASKKKVSCNTGKLQKKDKCKKPLKVKTRSGRISRPPMHKAKDYKFIKTGTLAHSSPSDSDDYSELSAEDEDRKKENVSFAAQSFTVQHTLFQCETCEKSYMGKGGLLRHYRLYPSHGQMQSSEINVSMLSGNEAEKRLLEAQKSQASHLSKGPVCRGRQRRTGRCVSRLGRPKKLLNSLSSYSDKQLKTAKFKEFLQQYEEGDLKELVLPCLTKFVSVYDFLLSKVKGDYPGKSSFPFIYKEFEQLHSMVKLLAQDYLANSLKIAEASLEIKDDEVAESLGIKRDITGQYSTPDMLPSECKTRSEMKQKHKPECLDEDMLPPLKVPKVEGNVSEFMEESGIGEMFSSITDAGQANGKCYHPDSTAILYTEKSSEELFDTTAQVEPQDHFGGPYWTKAVSRFTSQSSPKSQVESSLQENTKHAVGSDINVFEDHILSKDSRNSDSEPSECFLSNVTNASSFDQAVCELDKCELSFHDRVHADPVYNPEATEAMTSEETVCLNQSETEMIEAFQVEPAAELLQATIINIQEACLDGKCTAEHDNANHSGARLTCGADGIEQTILHNTEGDDLSNCEYQAESIILTNTGTTDIHIETIDTIVQMETDGI</sequence>
<gene>
    <name evidence="5" type="primary">znf839.S</name>
</gene>
<dbReference type="GO" id="GO:0008270">
    <property type="term" value="F:zinc ion binding"/>
    <property type="evidence" value="ECO:0007669"/>
    <property type="project" value="UniProtKB-KW"/>
</dbReference>
<dbReference type="OrthoDB" id="5981545at2759"/>
<feature type="region of interest" description="Disordered" evidence="2">
    <location>
        <begin position="269"/>
        <end position="290"/>
    </location>
</feature>
<keyword evidence="4" id="KW-1185">Reference proteome</keyword>
<dbReference type="PANTHER" id="PTHR16116">
    <property type="entry name" value="ZINC FINGER PROTEIN 839"/>
    <property type="match status" value="1"/>
</dbReference>
<evidence type="ECO:0000313" key="4">
    <source>
        <dbReference type="Proteomes" id="UP000186698"/>
    </source>
</evidence>
<protein>
    <submittedName>
        <fullName evidence="5">Uncharacterized protein znf839.S isoform X1</fullName>
    </submittedName>
</protein>
<accession>A0A8J1LNA0</accession>